<dbReference type="EMBL" id="UGYV01000001">
    <property type="protein sequence ID" value="SUI72163.1"/>
    <property type="molecule type" value="Genomic_DNA"/>
</dbReference>
<dbReference type="Gene3D" id="1.10.10.10">
    <property type="entry name" value="Winged helix-like DNA-binding domain superfamily/Winged helix DNA-binding domain"/>
    <property type="match status" value="1"/>
</dbReference>
<reference evidence="1 2" key="1">
    <citation type="submission" date="2018-06" db="EMBL/GenBank/DDBJ databases">
        <authorList>
            <consortium name="Pathogen Informatics"/>
            <person name="Doyle S."/>
        </authorList>
    </citation>
    <scope>NUCLEOTIDE SEQUENCE [LARGE SCALE GENOMIC DNA]</scope>
    <source>
        <strain evidence="1 2">NCTC10736</strain>
    </source>
</reference>
<dbReference type="InterPro" id="IPR010921">
    <property type="entry name" value="Trp_repressor/repl_initiator"/>
</dbReference>
<dbReference type="AlphaFoldDB" id="A0A380A0X5"/>
<name>A0A380A0X5_9GAMM</name>
<dbReference type="NCBIfam" id="NF047593">
    <property type="entry name" value="IS66_ISAeme5_TnpA"/>
    <property type="match status" value="1"/>
</dbReference>
<protein>
    <submittedName>
        <fullName evidence="1">Transposase</fullName>
    </submittedName>
</protein>
<evidence type="ECO:0000313" key="1">
    <source>
        <dbReference type="EMBL" id="SUI72163.1"/>
    </source>
</evidence>
<proteinExistence type="predicted"/>
<sequence length="167" mass="18784">MNYQRHSGQFKEAILNKLSQSDLSVRQFAAQEGIKLSTLYSWQKQFNTSGLNVSKVSSSDKWSSEEKFSVVLETASLSAVELSEYCRARGLYPEQVNAWKQACIAGNTSTTLTSKTKTTPGQKTDKKRINELERELRRKDKAAALLILGKSSMPIGKKKRKADFTDR</sequence>
<dbReference type="InterPro" id="IPR036388">
    <property type="entry name" value="WH-like_DNA-bd_sf"/>
</dbReference>
<dbReference type="GO" id="GO:0006313">
    <property type="term" value="P:DNA transposition"/>
    <property type="evidence" value="ECO:0007669"/>
    <property type="project" value="InterPro"/>
</dbReference>
<dbReference type="GO" id="GO:0004803">
    <property type="term" value="F:transposase activity"/>
    <property type="evidence" value="ECO:0007669"/>
    <property type="project" value="InterPro"/>
</dbReference>
<dbReference type="SUPFAM" id="SSF48295">
    <property type="entry name" value="TrpR-like"/>
    <property type="match status" value="1"/>
</dbReference>
<dbReference type="Proteomes" id="UP000255061">
    <property type="component" value="Unassembled WGS sequence"/>
</dbReference>
<dbReference type="InterPro" id="IPR002514">
    <property type="entry name" value="Transposase_8"/>
</dbReference>
<dbReference type="GO" id="GO:0043565">
    <property type="term" value="F:sequence-specific DNA binding"/>
    <property type="evidence" value="ECO:0007669"/>
    <property type="project" value="InterPro"/>
</dbReference>
<accession>A0A380A0X5</accession>
<evidence type="ECO:0000313" key="2">
    <source>
        <dbReference type="Proteomes" id="UP000255061"/>
    </source>
</evidence>
<organism evidence="1 2">
    <name type="scientific">Shewanella morhuae</name>
    <dbReference type="NCBI Taxonomy" id="365591"/>
    <lineage>
        <taxon>Bacteria</taxon>
        <taxon>Pseudomonadati</taxon>
        <taxon>Pseudomonadota</taxon>
        <taxon>Gammaproteobacteria</taxon>
        <taxon>Alteromonadales</taxon>
        <taxon>Shewanellaceae</taxon>
        <taxon>Shewanella</taxon>
    </lineage>
</organism>
<dbReference type="Pfam" id="PF01527">
    <property type="entry name" value="HTH_Tnp_1"/>
    <property type="match status" value="1"/>
</dbReference>
<gene>
    <name evidence="1" type="ORF">NCTC10736_01273</name>
</gene>